<reference evidence="8" key="5">
    <citation type="journal article" date="2021" name="G3 (Bethesda)">
        <title>Aegilops tauschii genome assembly Aet v5.0 features greater sequence contiguity and improved annotation.</title>
        <authorList>
            <person name="Wang L."/>
            <person name="Zhu T."/>
            <person name="Rodriguez J.C."/>
            <person name="Deal K.R."/>
            <person name="Dubcovsky J."/>
            <person name="McGuire P.E."/>
            <person name="Lux T."/>
            <person name="Spannagl M."/>
            <person name="Mayer K.F.X."/>
            <person name="Baldrich P."/>
            <person name="Meyers B.C."/>
            <person name="Huo N."/>
            <person name="Gu Y.Q."/>
            <person name="Zhou H."/>
            <person name="Devos K.M."/>
            <person name="Bennetzen J.L."/>
            <person name="Unver T."/>
            <person name="Budak H."/>
            <person name="Gulick P.J."/>
            <person name="Galiba G."/>
            <person name="Kalapos B."/>
            <person name="Nelson D.R."/>
            <person name="Li P."/>
            <person name="You F.M."/>
            <person name="Luo M.C."/>
            <person name="Dvorak J."/>
        </authorList>
    </citation>
    <scope>NUCLEOTIDE SEQUENCE [LARGE SCALE GENOMIC DNA]</scope>
    <source>
        <strain evidence="8">cv. AL8/78</strain>
    </source>
</reference>
<dbReference type="Proteomes" id="UP000015105">
    <property type="component" value="Chromosome 1D"/>
</dbReference>
<dbReference type="InterPro" id="IPR009057">
    <property type="entry name" value="Homeodomain-like_sf"/>
</dbReference>
<dbReference type="FunFam" id="1.10.10.60:FF:000007">
    <property type="entry name" value="Two-component response regulator"/>
    <property type="match status" value="1"/>
</dbReference>
<reference evidence="9" key="2">
    <citation type="journal article" date="2017" name="Nat. Plants">
        <title>The Aegilops tauschii genome reveals multiple impacts of transposons.</title>
        <authorList>
            <person name="Zhao G."/>
            <person name="Zou C."/>
            <person name="Li K."/>
            <person name="Wang K."/>
            <person name="Li T."/>
            <person name="Gao L."/>
            <person name="Zhang X."/>
            <person name="Wang H."/>
            <person name="Yang Z."/>
            <person name="Liu X."/>
            <person name="Jiang W."/>
            <person name="Mao L."/>
            <person name="Kong X."/>
            <person name="Jiao Y."/>
            <person name="Jia J."/>
        </authorList>
    </citation>
    <scope>NUCLEOTIDE SEQUENCE [LARGE SCALE GENOMIC DNA]</scope>
    <source>
        <strain evidence="9">cv. AL8/78</strain>
    </source>
</reference>
<keyword evidence="9" id="KW-1185">Reference proteome</keyword>
<evidence type="ECO:0000259" key="7">
    <source>
        <dbReference type="PROSITE" id="PS51294"/>
    </source>
</evidence>
<reference evidence="8" key="4">
    <citation type="submission" date="2019-03" db="UniProtKB">
        <authorList>
            <consortium name="EnsemblPlants"/>
        </authorList>
    </citation>
    <scope>IDENTIFICATION</scope>
</reference>
<dbReference type="Pfam" id="PF00249">
    <property type="entry name" value="Myb_DNA-binding"/>
    <property type="match status" value="1"/>
</dbReference>
<dbReference type="InterPro" id="IPR044841">
    <property type="entry name" value="LUX/BOA-like"/>
</dbReference>
<sequence length="188" mass="21151">PTKARVIWTDELHKKFVEAHDKLLPGDAVPKKILKLMNDPRLTRENIASHLQKHRMNLDPLRKGNTGTRNKKLTPPQASLLSPNLSRQQASSTMMQSLSSANFPEIITTQAVVCMNHNMNDSGSHPVIQMQSFKASKDMYTGDNEYTKNSTWSGGNSDNAGCQENSIEFSIKEPKLSWDQVYFYTNGN</sequence>
<accession>A0A452ZZ10</accession>
<reference evidence="8" key="3">
    <citation type="journal article" date="2017" name="Nature">
        <title>Genome sequence of the progenitor of the wheat D genome Aegilops tauschii.</title>
        <authorList>
            <person name="Luo M.C."/>
            <person name="Gu Y.Q."/>
            <person name="Puiu D."/>
            <person name="Wang H."/>
            <person name="Twardziok S.O."/>
            <person name="Deal K.R."/>
            <person name="Huo N."/>
            <person name="Zhu T."/>
            <person name="Wang L."/>
            <person name="Wang Y."/>
            <person name="McGuire P.E."/>
            <person name="Liu S."/>
            <person name="Long H."/>
            <person name="Ramasamy R.K."/>
            <person name="Rodriguez J.C."/>
            <person name="Van S.L."/>
            <person name="Yuan L."/>
            <person name="Wang Z."/>
            <person name="Xia Z."/>
            <person name="Xiao L."/>
            <person name="Anderson O.D."/>
            <person name="Ouyang S."/>
            <person name="Liang Y."/>
            <person name="Zimin A.V."/>
            <person name="Pertea G."/>
            <person name="Qi P."/>
            <person name="Bennetzen J.L."/>
            <person name="Dai X."/>
            <person name="Dawson M.W."/>
            <person name="Muller H.G."/>
            <person name="Kugler K."/>
            <person name="Rivarola-Duarte L."/>
            <person name="Spannagl M."/>
            <person name="Mayer K.F.X."/>
            <person name="Lu F.H."/>
            <person name="Bevan M.W."/>
            <person name="Leroy P."/>
            <person name="Li P."/>
            <person name="You F.M."/>
            <person name="Sun Q."/>
            <person name="Liu Z."/>
            <person name="Lyons E."/>
            <person name="Wicker T."/>
            <person name="Salzberg S.L."/>
            <person name="Devos K.M."/>
            <person name="Dvorak J."/>
        </authorList>
    </citation>
    <scope>NUCLEOTIDE SEQUENCE [LARGE SCALE GENOMIC DNA]</scope>
    <source>
        <strain evidence="8">cv. AL8/78</strain>
    </source>
</reference>
<dbReference type="InterPro" id="IPR017930">
    <property type="entry name" value="Myb_dom"/>
</dbReference>
<dbReference type="STRING" id="200361.A0A452ZZ10"/>
<dbReference type="Gene3D" id="1.10.10.60">
    <property type="entry name" value="Homeodomain-like"/>
    <property type="match status" value="1"/>
</dbReference>
<dbReference type="AlphaFoldDB" id="A0A452ZZ10"/>
<dbReference type="Gramene" id="AET1Gv20979900.1">
    <property type="protein sequence ID" value="AET1Gv20979900.1"/>
    <property type="gene ID" value="AET1Gv20979900"/>
</dbReference>
<evidence type="ECO:0000256" key="2">
    <source>
        <dbReference type="ARBA" id="ARBA00023015"/>
    </source>
</evidence>
<dbReference type="InterPro" id="IPR001005">
    <property type="entry name" value="SANT/Myb"/>
</dbReference>
<feature type="region of interest" description="Disordered" evidence="6">
    <location>
        <begin position="52"/>
        <end position="84"/>
    </location>
</feature>
<evidence type="ECO:0000256" key="4">
    <source>
        <dbReference type="ARBA" id="ARBA00023163"/>
    </source>
</evidence>
<keyword evidence="3" id="KW-0238">DNA-binding</keyword>
<dbReference type="SUPFAM" id="SSF46689">
    <property type="entry name" value="Homeodomain-like"/>
    <property type="match status" value="1"/>
</dbReference>
<dbReference type="GO" id="GO:0003700">
    <property type="term" value="F:DNA-binding transcription factor activity"/>
    <property type="evidence" value="ECO:0007669"/>
    <property type="project" value="InterPro"/>
</dbReference>
<dbReference type="InterPro" id="IPR006447">
    <property type="entry name" value="Myb_dom_plants"/>
</dbReference>
<dbReference type="PANTHER" id="PTHR31442">
    <property type="entry name" value="HOMEODOMAIN-LIKE SUPERFAMILY PROTEIN-RELATED"/>
    <property type="match status" value="1"/>
</dbReference>
<comment type="subcellular location">
    <subcellularLocation>
        <location evidence="1">Nucleus</location>
    </subcellularLocation>
</comment>
<name>A0A452ZZ10_AEGTS</name>
<dbReference type="PANTHER" id="PTHR31442:SF19">
    <property type="entry name" value="OS01G0844900 PROTEIN"/>
    <property type="match status" value="1"/>
</dbReference>
<evidence type="ECO:0000313" key="9">
    <source>
        <dbReference type="Proteomes" id="UP000015105"/>
    </source>
</evidence>
<reference evidence="9" key="1">
    <citation type="journal article" date="2014" name="Science">
        <title>Ancient hybridizations among the ancestral genomes of bread wheat.</title>
        <authorList>
            <consortium name="International Wheat Genome Sequencing Consortium,"/>
            <person name="Marcussen T."/>
            <person name="Sandve S.R."/>
            <person name="Heier L."/>
            <person name="Spannagl M."/>
            <person name="Pfeifer M."/>
            <person name="Jakobsen K.S."/>
            <person name="Wulff B.B."/>
            <person name="Steuernagel B."/>
            <person name="Mayer K.F."/>
            <person name="Olsen O.A."/>
        </authorList>
    </citation>
    <scope>NUCLEOTIDE SEQUENCE [LARGE SCALE GENOMIC DNA]</scope>
    <source>
        <strain evidence="9">cv. AL8/78</strain>
    </source>
</reference>
<dbReference type="EnsemblPlants" id="AET1Gv20979900.1">
    <property type="protein sequence ID" value="AET1Gv20979900.1"/>
    <property type="gene ID" value="AET1Gv20979900"/>
</dbReference>
<dbReference type="GO" id="GO:0005634">
    <property type="term" value="C:nucleus"/>
    <property type="evidence" value="ECO:0007669"/>
    <property type="project" value="UniProtKB-SubCell"/>
</dbReference>
<keyword evidence="4" id="KW-0804">Transcription</keyword>
<feature type="domain" description="HTH myb-type" evidence="7">
    <location>
        <begin position="1"/>
        <end position="59"/>
    </location>
</feature>
<evidence type="ECO:0000256" key="1">
    <source>
        <dbReference type="ARBA" id="ARBA00004123"/>
    </source>
</evidence>
<dbReference type="NCBIfam" id="TIGR01557">
    <property type="entry name" value="myb_SHAQKYF"/>
    <property type="match status" value="1"/>
</dbReference>
<evidence type="ECO:0000256" key="6">
    <source>
        <dbReference type="SAM" id="MobiDB-lite"/>
    </source>
</evidence>
<proteinExistence type="predicted"/>
<organism evidence="8 9">
    <name type="scientific">Aegilops tauschii subsp. strangulata</name>
    <name type="common">Goatgrass</name>
    <dbReference type="NCBI Taxonomy" id="200361"/>
    <lineage>
        <taxon>Eukaryota</taxon>
        <taxon>Viridiplantae</taxon>
        <taxon>Streptophyta</taxon>
        <taxon>Embryophyta</taxon>
        <taxon>Tracheophyta</taxon>
        <taxon>Spermatophyta</taxon>
        <taxon>Magnoliopsida</taxon>
        <taxon>Liliopsida</taxon>
        <taxon>Poales</taxon>
        <taxon>Poaceae</taxon>
        <taxon>BOP clade</taxon>
        <taxon>Pooideae</taxon>
        <taxon>Triticodae</taxon>
        <taxon>Triticeae</taxon>
        <taxon>Triticinae</taxon>
        <taxon>Aegilops</taxon>
    </lineage>
</organism>
<dbReference type="PROSITE" id="PS51294">
    <property type="entry name" value="HTH_MYB"/>
    <property type="match status" value="1"/>
</dbReference>
<keyword evidence="2" id="KW-0805">Transcription regulation</keyword>
<evidence type="ECO:0000256" key="5">
    <source>
        <dbReference type="ARBA" id="ARBA00023242"/>
    </source>
</evidence>
<evidence type="ECO:0000313" key="8">
    <source>
        <dbReference type="EnsemblPlants" id="AET1Gv20979900.1"/>
    </source>
</evidence>
<dbReference type="GO" id="GO:0003677">
    <property type="term" value="F:DNA binding"/>
    <property type="evidence" value="ECO:0007669"/>
    <property type="project" value="UniProtKB-KW"/>
</dbReference>
<protein>
    <recommendedName>
        <fullName evidence="7">HTH myb-type domain-containing protein</fullName>
    </recommendedName>
</protein>
<keyword evidence="5" id="KW-0539">Nucleus</keyword>
<evidence type="ECO:0000256" key="3">
    <source>
        <dbReference type="ARBA" id="ARBA00023125"/>
    </source>
</evidence>